<dbReference type="PANTHER" id="PTHR47816:SF4">
    <property type="entry name" value="RIBOSOMAL RNA SMALL SUBUNIT METHYLTRANSFERASE C"/>
    <property type="match status" value="1"/>
</dbReference>
<proteinExistence type="predicted"/>
<dbReference type="SUPFAM" id="SSF53335">
    <property type="entry name" value="S-adenosyl-L-methionine-dependent methyltransferases"/>
    <property type="match status" value="1"/>
</dbReference>
<evidence type="ECO:0000313" key="7">
    <source>
        <dbReference type="EMBL" id="AXX98954.1"/>
    </source>
</evidence>
<dbReference type="GO" id="GO:0032259">
    <property type="term" value="P:methylation"/>
    <property type="evidence" value="ECO:0007669"/>
    <property type="project" value="UniProtKB-KW"/>
</dbReference>
<evidence type="ECO:0000256" key="4">
    <source>
        <dbReference type="ARBA" id="ARBA00022679"/>
    </source>
</evidence>
<evidence type="ECO:0000256" key="3">
    <source>
        <dbReference type="ARBA" id="ARBA00022603"/>
    </source>
</evidence>
<keyword evidence="5" id="KW-0949">S-adenosyl-L-methionine</keyword>
<keyword evidence="2" id="KW-0698">rRNA processing</keyword>
<evidence type="ECO:0000256" key="2">
    <source>
        <dbReference type="ARBA" id="ARBA00022552"/>
    </source>
</evidence>
<keyword evidence="1" id="KW-0963">Cytoplasm</keyword>
<dbReference type="GO" id="GO:0008170">
    <property type="term" value="F:N-methyltransferase activity"/>
    <property type="evidence" value="ECO:0007669"/>
    <property type="project" value="UniProtKB-ARBA"/>
</dbReference>
<dbReference type="GO" id="GO:0008757">
    <property type="term" value="F:S-adenosylmethionine-dependent methyltransferase activity"/>
    <property type="evidence" value="ECO:0007669"/>
    <property type="project" value="InterPro"/>
</dbReference>
<dbReference type="InterPro" id="IPR002052">
    <property type="entry name" value="DNA_methylase_N6_adenine_CS"/>
</dbReference>
<evidence type="ECO:0000259" key="6">
    <source>
        <dbReference type="Pfam" id="PF05175"/>
    </source>
</evidence>
<sequence>MKHSRLNLILDSGALQLPDDGEIAVYGAGAGDDLSALPKDRCEVIQGFKPDSDALTARGFKVSVAATGPYAVSVVKLARSKVQTRMMLAEAVAKTPGGLIIVDGMKTDGADGFYKECRKRVEVSQAFSKAHGKLFWFTAKPAFDDWADKGPITLPGGFQTVPGVFSAEKIDRGSQALVDALPAKLPKRLADLGAGWGFLSRHILMREKVRELHLVEADFNALECARVNVTDERAHFHWADATRFMPDRPFDGIISNPPFHTSRKADPEIGRAFIHAAAGMLTPSGQMWLVANRHLPYERTLAETFRFVDEIAGDNSFKILRATKPLRGKRPQD</sequence>
<keyword evidence="4 7" id="KW-0808">Transferase</keyword>
<evidence type="ECO:0000256" key="1">
    <source>
        <dbReference type="ARBA" id="ARBA00022490"/>
    </source>
</evidence>
<dbReference type="PANTHER" id="PTHR47816">
    <property type="entry name" value="RIBOSOMAL RNA SMALL SUBUNIT METHYLTRANSFERASE C"/>
    <property type="match status" value="1"/>
</dbReference>
<dbReference type="InterPro" id="IPR007848">
    <property type="entry name" value="Small_mtfrase_dom"/>
</dbReference>
<dbReference type="AlphaFoldDB" id="A0A347UJC6"/>
<accession>A0A347UJC6</accession>
<organism evidence="7 8">
    <name type="scientific">Profundibacter amoris</name>
    <dbReference type="NCBI Taxonomy" id="2171755"/>
    <lineage>
        <taxon>Bacteria</taxon>
        <taxon>Pseudomonadati</taxon>
        <taxon>Pseudomonadota</taxon>
        <taxon>Alphaproteobacteria</taxon>
        <taxon>Rhodobacterales</taxon>
        <taxon>Paracoccaceae</taxon>
        <taxon>Profundibacter</taxon>
    </lineage>
</organism>
<feature type="domain" description="Methyltransferase small" evidence="6">
    <location>
        <begin position="158"/>
        <end position="321"/>
    </location>
</feature>
<dbReference type="Gene3D" id="3.40.50.150">
    <property type="entry name" value="Vaccinia Virus protein VP39"/>
    <property type="match status" value="1"/>
</dbReference>
<keyword evidence="3 7" id="KW-0489">Methyltransferase</keyword>
<dbReference type="Pfam" id="PF05175">
    <property type="entry name" value="MTS"/>
    <property type="match status" value="1"/>
</dbReference>
<evidence type="ECO:0000313" key="8">
    <source>
        <dbReference type="Proteomes" id="UP000261704"/>
    </source>
</evidence>
<protein>
    <submittedName>
        <fullName evidence="7">Class I SAM-dependent methyltransferase</fullName>
    </submittedName>
</protein>
<dbReference type="GO" id="GO:0006364">
    <property type="term" value="P:rRNA processing"/>
    <property type="evidence" value="ECO:0007669"/>
    <property type="project" value="UniProtKB-KW"/>
</dbReference>
<dbReference type="RefSeq" id="WP_118943608.1">
    <property type="nucleotide sequence ID" value="NZ_CP032125.1"/>
</dbReference>
<dbReference type="PROSITE" id="PS00092">
    <property type="entry name" value="N6_MTASE"/>
    <property type="match status" value="1"/>
</dbReference>
<dbReference type="Proteomes" id="UP000261704">
    <property type="component" value="Chromosome"/>
</dbReference>
<dbReference type="InterPro" id="IPR029063">
    <property type="entry name" value="SAM-dependent_MTases_sf"/>
</dbReference>
<dbReference type="GO" id="GO:0003676">
    <property type="term" value="F:nucleic acid binding"/>
    <property type="evidence" value="ECO:0007669"/>
    <property type="project" value="InterPro"/>
</dbReference>
<name>A0A347UJC6_9RHOB</name>
<dbReference type="CDD" id="cd02440">
    <property type="entry name" value="AdoMet_MTases"/>
    <property type="match status" value="1"/>
</dbReference>
<evidence type="ECO:0000256" key="5">
    <source>
        <dbReference type="ARBA" id="ARBA00022691"/>
    </source>
</evidence>
<dbReference type="InterPro" id="IPR046977">
    <property type="entry name" value="RsmC/RlmG"/>
</dbReference>
<dbReference type="KEGG" id="pamo:BAR1_14070"/>
<gene>
    <name evidence="7" type="ORF">BAR1_14070</name>
</gene>
<dbReference type="EMBL" id="CP032125">
    <property type="protein sequence ID" value="AXX98954.1"/>
    <property type="molecule type" value="Genomic_DNA"/>
</dbReference>
<reference evidence="7 8" key="1">
    <citation type="submission" date="2018-09" db="EMBL/GenBank/DDBJ databases">
        <title>Profundibacter amoris BAR1 gen. nov., sp. nov., a new member of the Roseobacter clade isolated at Lokis Castle Vent Field on the Arctic Mid-Oceanic Ridge.</title>
        <authorList>
            <person name="Le Moine Bauer S."/>
            <person name="Sjoeberg A.G."/>
            <person name="L'Haridon S."/>
            <person name="Stokke R."/>
            <person name="Roalkvam I."/>
            <person name="Steen I.H."/>
            <person name="Dahle H."/>
        </authorList>
    </citation>
    <scope>NUCLEOTIDE SEQUENCE [LARGE SCALE GENOMIC DNA]</scope>
    <source>
        <strain evidence="7 8">BAR1</strain>
    </source>
</reference>
<dbReference type="OrthoDB" id="9816072at2"/>
<keyword evidence="8" id="KW-1185">Reference proteome</keyword>